<name>A0A268ESN7_9BACL</name>
<evidence type="ECO:0000313" key="1">
    <source>
        <dbReference type="EMBL" id="PAD76148.1"/>
    </source>
</evidence>
<proteinExistence type="predicted"/>
<evidence type="ECO:0000313" key="2">
    <source>
        <dbReference type="Proteomes" id="UP000215596"/>
    </source>
</evidence>
<dbReference type="AlphaFoldDB" id="A0A268ESN7"/>
<sequence>MFRKHRPNLNQANLDDVQQTALSSWKEYNTPLSDSFEDNVRQLKLIRIATMSSSNLFSSQGSFQRSWHTWMV</sequence>
<comment type="caution">
    <text evidence="1">The sequence shown here is derived from an EMBL/GenBank/DDBJ whole genome shotgun (WGS) entry which is preliminary data.</text>
</comment>
<dbReference type="Proteomes" id="UP000215596">
    <property type="component" value="Unassembled WGS sequence"/>
</dbReference>
<gene>
    <name evidence="1" type="ORF">CHH67_12925</name>
</gene>
<protein>
    <submittedName>
        <fullName evidence="1">Uncharacterized protein</fullName>
    </submittedName>
</protein>
<accession>A0A268ESN7</accession>
<organism evidence="1 2">
    <name type="scientific">Paenibacillus campinasensis</name>
    <dbReference type="NCBI Taxonomy" id="66347"/>
    <lineage>
        <taxon>Bacteria</taxon>
        <taxon>Bacillati</taxon>
        <taxon>Bacillota</taxon>
        <taxon>Bacilli</taxon>
        <taxon>Bacillales</taxon>
        <taxon>Paenibacillaceae</taxon>
        <taxon>Paenibacillus</taxon>
    </lineage>
</organism>
<reference evidence="1 2" key="1">
    <citation type="submission" date="2017-07" db="EMBL/GenBank/DDBJ databases">
        <title>Isolation and whole genome analysis of endospore-forming bacteria from heroin.</title>
        <authorList>
            <person name="Kalinowski J."/>
            <person name="Ahrens B."/>
            <person name="Al-Dilaimi A."/>
            <person name="Winkler A."/>
            <person name="Wibberg D."/>
            <person name="Schleenbecker U."/>
            <person name="Ruckert C."/>
            <person name="Wolfel R."/>
            <person name="Grass G."/>
        </authorList>
    </citation>
    <scope>NUCLEOTIDE SEQUENCE [LARGE SCALE GENOMIC DNA]</scope>
    <source>
        <strain evidence="1 2">7537-G1</strain>
    </source>
</reference>
<dbReference type="EMBL" id="NPBY01000041">
    <property type="protein sequence ID" value="PAD76148.1"/>
    <property type="molecule type" value="Genomic_DNA"/>
</dbReference>